<dbReference type="GO" id="GO:0005634">
    <property type="term" value="C:nucleus"/>
    <property type="evidence" value="ECO:0007669"/>
    <property type="project" value="TreeGrafter"/>
</dbReference>
<dbReference type="AlphaFoldDB" id="A0A8S9IR90"/>
<gene>
    <name evidence="2" type="ORF">F2Q70_00002555</name>
</gene>
<proteinExistence type="predicted"/>
<accession>A0A8S9IR90</accession>
<reference evidence="2" key="1">
    <citation type="submission" date="2019-12" db="EMBL/GenBank/DDBJ databases">
        <title>Genome sequencing and annotation of Brassica cretica.</title>
        <authorList>
            <person name="Studholme D.J."/>
            <person name="Sarris P.F."/>
        </authorList>
    </citation>
    <scope>NUCLEOTIDE SEQUENCE</scope>
    <source>
        <strain evidence="2">PFS-102/07</strain>
        <tissue evidence="2">Leaf</tissue>
    </source>
</reference>
<dbReference type="PANTHER" id="PTHR45751:SF22">
    <property type="entry name" value="COPINE C-TERMINAL DOMAIN-CONTAINING PROTEIN"/>
    <property type="match status" value="1"/>
</dbReference>
<comment type="caution">
    <text evidence="2">The sequence shown here is derived from an EMBL/GenBank/DDBJ whole genome shotgun (WGS) entry which is preliminary data.</text>
</comment>
<organism evidence="2">
    <name type="scientific">Brassica cretica</name>
    <name type="common">Mustard</name>
    <dbReference type="NCBI Taxonomy" id="69181"/>
    <lineage>
        <taxon>Eukaryota</taxon>
        <taxon>Viridiplantae</taxon>
        <taxon>Streptophyta</taxon>
        <taxon>Embryophyta</taxon>
        <taxon>Tracheophyta</taxon>
        <taxon>Spermatophyta</taxon>
        <taxon>Magnoliopsida</taxon>
        <taxon>eudicotyledons</taxon>
        <taxon>Gunneridae</taxon>
        <taxon>Pentapetalae</taxon>
        <taxon>rosids</taxon>
        <taxon>malvids</taxon>
        <taxon>Brassicales</taxon>
        <taxon>Brassicaceae</taxon>
        <taxon>Brassiceae</taxon>
        <taxon>Brassica</taxon>
    </lineage>
</organism>
<dbReference type="GO" id="GO:0004842">
    <property type="term" value="F:ubiquitin-protein transferase activity"/>
    <property type="evidence" value="ECO:0007669"/>
    <property type="project" value="TreeGrafter"/>
</dbReference>
<dbReference type="Pfam" id="PF07002">
    <property type="entry name" value="Copine"/>
    <property type="match status" value="1"/>
</dbReference>
<evidence type="ECO:0000313" key="2">
    <source>
        <dbReference type="EMBL" id="KAF2572105.1"/>
    </source>
</evidence>
<dbReference type="GO" id="GO:0016567">
    <property type="term" value="P:protein ubiquitination"/>
    <property type="evidence" value="ECO:0007669"/>
    <property type="project" value="TreeGrafter"/>
</dbReference>
<evidence type="ECO:0000259" key="1">
    <source>
        <dbReference type="Pfam" id="PF07002"/>
    </source>
</evidence>
<dbReference type="InterPro" id="IPR052079">
    <property type="entry name" value="E3_ligase/Copine_domain"/>
</dbReference>
<sequence length="225" mass="24668">MNKIKKFYKLTTSNSAAASPIDYFALCLLLCARLQISLCSSLSYATPELFSLSTTSCRWILYSSEASTILSFSMYHLHGVLATSHRLVIIIVNPYESASFVIGQTLAPFDDDNLILCFGFGSSTTHGEEVLSLQRDNSLSHGVEDVLSSYRRFTPTFLLSDALLEPYQMPVLEARRSIRADVRHQMSNPSLSMILSALGLSPHGFVSGCSTRAKPDARAGGQTLN</sequence>
<dbReference type="PANTHER" id="PTHR45751">
    <property type="entry name" value="COPINE FAMILY PROTEIN 1"/>
    <property type="match status" value="1"/>
</dbReference>
<feature type="domain" description="Copine C-terminal" evidence="1">
    <location>
        <begin position="90"/>
        <end position="159"/>
    </location>
</feature>
<dbReference type="EMBL" id="QGKY02001015">
    <property type="protein sequence ID" value="KAF2572105.1"/>
    <property type="molecule type" value="Genomic_DNA"/>
</dbReference>
<protein>
    <recommendedName>
        <fullName evidence="1">Copine C-terminal domain-containing protein</fullName>
    </recommendedName>
</protein>
<name>A0A8S9IR90_BRACR</name>
<dbReference type="InterPro" id="IPR010734">
    <property type="entry name" value="Copine_C"/>
</dbReference>